<dbReference type="AlphaFoldDB" id="A0A1H4QW78"/>
<dbReference type="PANTHER" id="PTHR43162:SF1">
    <property type="entry name" value="PRESTALK A DIFFERENTIATION PROTEIN A"/>
    <property type="match status" value="1"/>
</dbReference>
<feature type="domain" description="NAD(P)-binding" evidence="1">
    <location>
        <begin position="6"/>
        <end position="106"/>
    </location>
</feature>
<name>A0A1H4QW78_TSUTY</name>
<proteinExistence type="predicted"/>
<evidence type="ECO:0000259" key="1">
    <source>
        <dbReference type="Pfam" id="PF13460"/>
    </source>
</evidence>
<dbReference type="Gene3D" id="3.40.50.720">
    <property type="entry name" value="NAD(P)-binding Rossmann-like Domain"/>
    <property type="match status" value="1"/>
</dbReference>
<accession>A0A1H4QW78</accession>
<keyword evidence="3" id="KW-1185">Reference proteome</keyword>
<dbReference type="Proteomes" id="UP000182241">
    <property type="component" value="Unassembled WGS sequence"/>
</dbReference>
<sequence>MILVTGATGVIGRRVVEQLVAGGAAVRATSRTPDTAGLPDAVEVVRPTDPAAALLHGCSALLIVASALGTDQEERLTELVDAANATGTGRLVHLSTASVTDSQSPTGAHHRALEEVSSRFDGTRHVLRPVPFALNTLHWWGPTVRAARFAEAPYLDVPMTPVDERDVADVAAALLLGTPEPDGPLHLTGPNALSSREQLAVVAEALGTPLDVRPIEPDEVRRRLAAVGVPAPAVDAMLRSFEVAAEHPSRPTDAVSRILGRPARSYASWACDHIEGFR</sequence>
<reference evidence="3" key="1">
    <citation type="submission" date="2016-10" db="EMBL/GenBank/DDBJ databases">
        <authorList>
            <person name="Varghese N."/>
            <person name="Submissions S."/>
        </authorList>
    </citation>
    <scope>NUCLEOTIDE SEQUENCE [LARGE SCALE GENOMIC DNA]</scope>
    <source>
        <strain evidence="3">DSM 44234</strain>
    </source>
</reference>
<organism evidence="2 3">
    <name type="scientific">Tsukamurella tyrosinosolvens</name>
    <dbReference type="NCBI Taxonomy" id="57704"/>
    <lineage>
        <taxon>Bacteria</taxon>
        <taxon>Bacillati</taxon>
        <taxon>Actinomycetota</taxon>
        <taxon>Actinomycetes</taxon>
        <taxon>Mycobacteriales</taxon>
        <taxon>Tsukamurellaceae</taxon>
        <taxon>Tsukamurella</taxon>
    </lineage>
</organism>
<dbReference type="EMBL" id="FNSA01000003">
    <property type="protein sequence ID" value="SEC23900.1"/>
    <property type="molecule type" value="Genomic_DNA"/>
</dbReference>
<evidence type="ECO:0000313" key="3">
    <source>
        <dbReference type="Proteomes" id="UP000182241"/>
    </source>
</evidence>
<dbReference type="Pfam" id="PF13460">
    <property type="entry name" value="NAD_binding_10"/>
    <property type="match status" value="1"/>
</dbReference>
<dbReference type="InterPro" id="IPR016040">
    <property type="entry name" value="NAD(P)-bd_dom"/>
</dbReference>
<dbReference type="PANTHER" id="PTHR43162">
    <property type="match status" value="1"/>
</dbReference>
<gene>
    <name evidence="2" type="ORF">SAMN04489793_1866</name>
</gene>
<dbReference type="RefSeq" id="WP_068742557.1">
    <property type="nucleotide sequence ID" value="NZ_CBDRGN010000001.1"/>
</dbReference>
<dbReference type="InterPro" id="IPR036291">
    <property type="entry name" value="NAD(P)-bd_dom_sf"/>
</dbReference>
<dbReference type="STRING" id="57704.SAMN04489793_1866"/>
<dbReference type="InterPro" id="IPR051604">
    <property type="entry name" value="Ergot_Alk_Oxidoreductase"/>
</dbReference>
<evidence type="ECO:0000313" key="2">
    <source>
        <dbReference type="EMBL" id="SEC23900.1"/>
    </source>
</evidence>
<protein>
    <submittedName>
        <fullName evidence="2">Uncharacterized conserved protein YbjT, contains NAD(P)-binding and DUF2867 domains</fullName>
    </submittedName>
</protein>
<dbReference type="SUPFAM" id="SSF51735">
    <property type="entry name" value="NAD(P)-binding Rossmann-fold domains"/>
    <property type="match status" value="1"/>
</dbReference>